<dbReference type="Gene3D" id="3.40.50.300">
    <property type="entry name" value="P-loop containing nucleotide triphosphate hydrolases"/>
    <property type="match status" value="1"/>
</dbReference>
<keyword evidence="4" id="KW-1185">Reference proteome</keyword>
<gene>
    <name evidence="3" type="ORF">MACH08_05980</name>
</gene>
<dbReference type="SUPFAM" id="SSF52540">
    <property type="entry name" value="P-loop containing nucleoside triphosphate hydrolases"/>
    <property type="match status" value="1"/>
</dbReference>
<reference evidence="3 4" key="1">
    <citation type="submission" date="2023-02" db="EMBL/GenBank/DDBJ databases">
        <title>Oceanobacillus kimchii IFOP_LL358 isolated form Alexandrium catenella lab strain.</title>
        <authorList>
            <person name="Gajardo G."/>
            <person name="Ueki S."/>
            <person name="Maruyama F."/>
        </authorList>
    </citation>
    <scope>NUCLEOTIDE SEQUENCE [LARGE SCALE GENOMIC DNA]</scope>
    <source>
        <strain evidence="3 4">IFOP_LL358</strain>
    </source>
</reference>
<dbReference type="InterPro" id="IPR003439">
    <property type="entry name" value="ABC_transporter-like_ATP-bd"/>
</dbReference>
<dbReference type="SMART" id="SM00850">
    <property type="entry name" value="LytTR"/>
    <property type="match status" value="1"/>
</dbReference>
<evidence type="ECO:0000259" key="1">
    <source>
        <dbReference type="PROSITE" id="PS50893"/>
    </source>
</evidence>
<dbReference type="InterPro" id="IPR027417">
    <property type="entry name" value="P-loop_NTPase"/>
</dbReference>
<dbReference type="InterPro" id="IPR012046">
    <property type="entry name" value="LytTR_ABC"/>
</dbReference>
<name>A0ABQ5TGS5_9BACI</name>
<evidence type="ECO:0000313" key="4">
    <source>
        <dbReference type="Proteomes" id="UP001275436"/>
    </source>
</evidence>
<evidence type="ECO:0000259" key="2">
    <source>
        <dbReference type="PROSITE" id="PS50930"/>
    </source>
</evidence>
<dbReference type="EMBL" id="BSKO01000001">
    <property type="protein sequence ID" value="GLO64814.1"/>
    <property type="molecule type" value="Genomic_DNA"/>
</dbReference>
<comment type="caution">
    <text evidence="3">The sequence shown here is derived from an EMBL/GenBank/DDBJ whole genome shotgun (WGS) entry which is preliminary data.</text>
</comment>
<organism evidence="3 4">
    <name type="scientific">Oceanobacillus kimchii</name>
    <dbReference type="NCBI Taxonomy" id="746691"/>
    <lineage>
        <taxon>Bacteria</taxon>
        <taxon>Bacillati</taxon>
        <taxon>Bacillota</taxon>
        <taxon>Bacilli</taxon>
        <taxon>Bacillales</taxon>
        <taxon>Bacillaceae</taxon>
        <taxon>Oceanobacillus</taxon>
    </lineage>
</organism>
<evidence type="ECO:0000313" key="3">
    <source>
        <dbReference type="EMBL" id="GLO64814.1"/>
    </source>
</evidence>
<dbReference type="Gene3D" id="2.40.50.1020">
    <property type="entry name" value="LytTr DNA-binding domain"/>
    <property type="match status" value="1"/>
</dbReference>
<proteinExistence type="predicted"/>
<protein>
    <submittedName>
        <fullName evidence="3">Transcriptional regulator</fullName>
    </submittedName>
</protein>
<dbReference type="Pfam" id="PF00005">
    <property type="entry name" value="ABC_tran"/>
    <property type="match status" value="1"/>
</dbReference>
<dbReference type="PANTHER" id="PTHR43038:SF3">
    <property type="entry name" value="ABC TRANSPORTER G FAMILY MEMBER 20 ISOFORM X1"/>
    <property type="match status" value="1"/>
</dbReference>
<dbReference type="InterPro" id="IPR007492">
    <property type="entry name" value="LytTR_DNA-bd_dom"/>
</dbReference>
<dbReference type="PROSITE" id="PS50893">
    <property type="entry name" value="ABC_TRANSPORTER_2"/>
    <property type="match status" value="1"/>
</dbReference>
<dbReference type="Proteomes" id="UP001275436">
    <property type="component" value="Unassembled WGS sequence"/>
</dbReference>
<dbReference type="Pfam" id="PF04397">
    <property type="entry name" value="LytTR"/>
    <property type="match status" value="1"/>
</dbReference>
<feature type="domain" description="ABC transporter" evidence="1">
    <location>
        <begin position="2"/>
        <end position="225"/>
    </location>
</feature>
<feature type="domain" description="HTH LytTR-type" evidence="2">
    <location>
        <begin position="240"/>
        <end position="346"/>
    </location>
</feature>
<dbReference type="PANTHER" id="PTHR43038">
    <property type="entry name" value="ATP-BINDING CASSETTE, SUB-FAMILY H, MEMBER 1"/>
    <property type="match status" value="1"/>
</dbReference>
<dbReference type="RefSeq" id="WP_069686092.1">
    <property type="nucleotide sequence ID" value="NZ_BSKO01000001.1"/>
</dbReference>
<accession>A0ABQ5TGS5</accession>
<dbReference type="PIRSF" id="PIRSF036612">
    <property type="entry name" value="ABC_ATP_LytTR"/>
    <property type="match status" value="1"/>
</dbReference>
<dbReference type="PROSITE" id="PS50930">
    <property type="entry name" value="HTH_LYTTR"/>
    <property type="match status" value="1"/>
</dbReference>
<sequence length="347" mass="40465">MLQLKEIEYRHGDHILFSTFNLTIQKGEVVAIHSSLNVRQMLIKMIVGDKKIINGSIELNGNKLEDKVEYFQALGLQLLSNSLYERMNIKEYFRFIEKLYQTNVNHQELIEKLQLYEVKDKRISKLTESEQRRVHYGKIIIQDTSIILFEEPDLNVDLETKRVLVHVLKHLQKNNKGVLILTSNMESAITLAESVYRLNEDGLQTVEIKTEENDEKQEEVDKASEEGLDKQDFSFQLNKIPSKVNDKIVLLDPPEIDYIESDEGQAVVHMKGSSFRTAFTLRQLEEKLEHQGFFRCHRSYIVNLQKVREVITWTRNSYSLVLQDKEKTQVPLSKTKMVDLKQILGVD</sequence>